<evidence type="ECO:0000259" key="10">
    <source>
        <dbReference type="Pfam" id="PF01618"/>
    </source>
</evidence>
<evidence type="ECO:0000256" key="8">
    <source>
        <dbReference type="RuleBase" id="RU004057"/>
    </source>
</evidence>
<dbReference type="AlphaFoldDB" id="A0A0G3EG45"/>
<dbReference type="PANTHER" id="PTHR30625">
    <property type="entry name" value="PROTEIN TOLQ"/>
    <property type="match status" value="1"/>
</dbReference>
<evidence type="ECO:0000256" key="4">
    <source>
        <dbReference type="ARBA" id="ARBA00022692"/>
    </source>
</evidence>
<dbReference type="GO" id="GO:0005886">
    <property type="term" value="C:plasma membrane"/>
    <property type="evidence" value="ECO:0007669"/>
    <property type="project" value="UniProtKB-SubCell"/>
</dbReference>
<keyword evidence="5 8" id="KW-0653">Protein transport</keyword>
<dbReference type="InterPro" id="IPR002898">
    <property type="entry name" value="MotA_ExbB_proton_chnl"/>
</dbReference>
<keyword evidence="2 8" id="KW-0813">Transport</keyword>
<evidence type="ECO:0000256" key="5">
    <source>
        <dbReference type="ARBA" id="ARBA00022927"/>
    </source>
</evidence>
<feature type="transmembrane region" description="Helical" evidence="9">
    <location>
        <begin position="105"/>
        <end position="129"/>
    </location>
</feature>
<feature type="domain" description="MotA/TolQ/ExbB proton channel" evidence="10">
    <location>
        <begin position="73"/>
        <end position="185"/>
    </location>
</feature>
<dbReference type="OrthoDB" id="9809716at2"/>
<dbReference type="PANTHER" id="PTHR30625:SF15">
    <property type="entry name" value="BIOPOLYMER TRANSPORT PROTEIN EXBB"/>
    <property type="match status" value="1"/>
</dbReference>
<proteinExistence type="inferred from homology"/>
<dbReference type="RefSeq" id="WP_052881702.1">
    <property type="nucleotide sequence ID" value="NZ_CP010904.1"/>
</dbReference>
<protein>
    <submittedName>
        <fullName evidence="11">Biopolymer transport protein ExbB</fullName>
    </submittedName>
</protein>
<evidence type="ECO:0000313" key="12">
    <source>
        <dbReference type="Proteomes" id="UP000035268"/>
    </source>
</evidence>
<feature type="transmembrane region" description="Helical" evidence="9">
    <location>
        <begin position="149"/>
        <end position="173"/>
    </location>
</feature>
<dbReference type="STRING" id="1307763.L21SP4_01110"/>
<dbReference type="GO" id="GO:0017038">
    <property type="term" value="P:protein import"/>
    <property type="evidence" value="ECO:0007669"/>
    <property type="project" value="TreeGrafter"/>
</dbReference>
<evidence type="ECO:0000256" key="6">
    <source>
        <dbReference type="ARBA" id="ARBA00022989"/>
    </source>
</evidence>
<feature type="transmembrane region" description="Helical" evidence="9">
    <location>
        <begin position="12"/>
        <end position="34"/>
    </location>
</feature>
<organism evidence="11 12">
    <name type="scientific">Kiritimatiella glycovorans</name>
    <dbReference type="NCBI Taxonomy" id="1307763"/>
    <lineage>
        <taxon>Bacteria</taxon>
        <taxon>Pseudomonadati</taxon>
        <taxon>Kiritimatiellota</taxon>
        <taxon>Kiritimatiellia</taxon>
        <taxon>Kiritimatiellales</taxon>
        <taxon>Kiritimatiellaceae</taxon>
        <taxon>Kiritimatiella</taxon>
    </lineage>
</organism>
<comment type="similarity">
    <text evidence="8">Belongs to the exbB/tolQ family.</text>
</comment>
<evidence type="ECO:0000256" key="1">
    <source>
        <dbReference type="ARBA" id="ARBA00004651"/>
    </source>
</evidence>
<keyword evidence="6 9" id="KW-1133">Transmembrane helix</keyword>
<sequence length="216" mass="23474">MQELMIRGGPLMWPLAACSLIALAVILERGWFWFRLARRRDRELINRLFSMTEEGRFDEAAAAGAQSPAVTVRVLTAGLVHRNYDLPSSMEAAAMAELEHMKRGLGVLDTIITLAPLLGILGTVSGIILSFDLLSEAGIQNPRAVTGGIAQALITTATGLAIAIVTVIPYNALNSKTDKVARYLENIATHFELTYRKGLERLDEAEHGKGPAARTH</sequence>
<dbReference type="KEGG" id="vbl:L21SP4_01110"/>
<accession>A0A0G3EG45</accession>
<dbReference type="InterPro" id="IPR050790">
    <property type="entry name" value="ExbB/TolQ_transport"/>
</dbReference>
<gene>
    <name evidence="11" type="primary">exbB_4</name>
    <name evidence="11" type="ORF">L21SP4_01110</name>
</gene>
<reference evidence="11 12" key="2">
    <citation type="journal article" date="2016" name="ISME J.">
        <title>Characterization of the first cultured representative of Verrucomicrobia subdivision 5 indicates the proposal of a novel phylum.</title>
        <authorList>
            <person name="Spring S."/>
            <person name="Bunk B."/>
            <person name="Sproer C."/>
            <person name="Schumann P."/>
            <person name="Rohde M."/>
            <person name="Tindall B.J."/>
            <person name="Klenk H.P."/>
        </authorList>
    </citation>
    <scope>NUCLEOTIDE SEQUENCE [LARGE SCALE GENOMIC DNA]</scope>
    <source>
        <strain evidence="11 12">L21-Fru-AB</strain>
    </source>
</reference>
<comment type="subcellular location">
    <subcellularLocation>
        <location evidence="1">Cell membrane</location>
        <topology evidence="1">Multi-pass membrane protein</topology>
    </subcellularLocation>
    <subcellularLocation>
        <location evidence="8">Membrane</location>
        <topology evidence="8">Multi-pass membrane protein</topology>
    </subcellularLocation>
</comment>
<evidence type="ECO:0000256" key="2">
    <source>
        <dbReference type="ARBA" id="ARBA00022448"/>
    </source>
</evidence>
<dbReference type="Pfam" id="PF01618">
    <property type="entry name" value="MotA_ExbB"/>
    <property type="match status" value="1"/>
</dbReference>
<evidence type="ECO:0000256" key="7">
    <source>
        <dbReference type="ARBA" id="ARBA00023136"/>
    </source>
</evidence>
<evidence type="ECO:0000256" key="3">
    <source>
        <dbReference type="ARBA" id="ARBA00022475"/>
    </source>
</evidence>
<dbReference type="EMBL" id="CP010904">
    <property type="protein sequence ID" value="AKJ64362.1"/>
    <property type="molecule type" value="Genomic_DNA"/>
</dbReference>
<reference evidence="12" key="1">
    <citation type="submission" date="2015-02" db="EMBL/GenBank/DDBJ databases">
        <title>Description and complete genome sequence of the first cultured representative of the subdivision 5 of the Verrucomicrobia phylum.</title>
        <authorList>
            <person name="Spring S."/>
            <person name="Bunk B."/>
            <person name="Sproer C."/>
            <person name="Klenk H.-P."/>
        </authorList>
    </citation>
    <scope>NUCLEOTIDE SEQUENCE [LARGE SCALE GENOMIC DNA]</scope>
    <source>
        <strain evidence="12">L21-Fru-AB</strain>
    </source>
</reference>
<evidence type="ECO:0000313" key="11">
    <source>
        <dbReference type="EMBL" id="AKJ64362.1"/>
    </source>
</evidence>
<evidence type="ECO:0000256" key="9">
    <source>
        <dbReference type="SAM" id="Phobius"/>
    </source>
</evidence>
<dbReference type="Proteomes" id="UP000035268">
    <property type="component" value="Chromosome"/>
</dbReference>
<keyword evidence="3" id="KW-1003">Cell membrane</keyword>
<keyword evidence="7 9" id="KW-0472">Membrane</keyword>
<name>A0A0G3EG45_9BACT</name>
<keyword evidence="12" id="KW-1185">Reference proteome</keyword>
<keyword evidence="4 9" id="KW-0812">Transmembrane</keyword>